<evidence type="ECO:0000256" key="1">
    <source>
        <dbReference type="SAM" id="MobiDB-lite"/>
    </source>
</evidence>
<organism evidence="2 3">
    <name type="scientific">Phytophthora fragariaefolia</name>
    <dbReference type="NCBI Taxonomy" id="1490495"/>
    <lineage>
        <taxon>Eukaryota</taxon>
        <taxon>Sar</taxon>
        <taxon>Stramenopiles</taxon>
        <taxon>Oomycota</taxon>
        <taxon>Peronosporomycetes</taxon>
        <taxon>Peronosporales</taxon>
        <taxon>Peronosporaceae</taxon>
        <taxon>Phytophthora</taxon>
    </lineage>
</organism>
<evidence type="ECO:0000313" key="3">
    <source>
        <dbReference type="Proteomes" id="UP001165121"/>
    </source>
</evidence>
<dbReference type="EMBL" id="BSXT01003937">
    <property type="protein sequence ID" value="GMF56242.1"/>
    <property type="molecule type" value="Genomic_DNA"/>
</dbReference>
<accession>A0A9W6Y5B7</accession>
<feature type="region of interest" description="Disordered" evidence="1">
    <location>
        <begin position="1"/>
        <end position="39"/>
    </location>
</feature>
<evidence type="ECO:0000313" key="2">
    <source>
        <dbReference type="EMBL" id="GMF56242.1"/>
    </source>
</evidence>
<keyword evidence="3" id="KW-1185">Reference proteome</keyword>
<dbReference type="Proteomes" id="UP001165121">
    <property type="component" value="Unassembled WGS sequence"/>
</dbReference>
<gene>
    <name evidence="2" type="ORF">Pfra01_002383500</name>
</gene>
<name>A0A9W6Y5B7_9STRA</name>
<proteinExistence type="predicted"/>
<protein>
    <submittedName>
        <fullName evidence="2">Unnamed protein product</fullName>
    </submittedName>
</protein>
<dbReference type="AlphaFoldDB" id="A0A9W6Y5B7"/>
<reference evidence="2" key="1">
    <citation type="submission" date="2023-04" db="EMBL/GenBank/DDBJ databases">
        <title>Phytophthora fragariaefolia NBRC 109709.</title>
        <authorList>
            <person name="Ichikawa N."/>
            <person name="Sato H."/>
            <person name="Tonouchi N."/>
        </authorList>
    </citation>
    <scope>NUCLEOTIDE SEQUENCE</scope>
    <source>
        <strain evidence="2">NBRC 109709</strain>
    </source>
</reference>
<comment type="caution">
    <text evidence="2">The sequence shown here is derived from an EMBL/GenBank/DDBJ whole genome shotgun (WGS) entry which is preliminary data.</text>
</comment>
<sequence length="217" mass="21490">MHTDELDTGAGQSAGGGVVEPRGGISGIGGGVPTTDDADREAKDDFAARLGCFSLADLATLGDLPVLCGLVAAVALPNTAPDRAGYSQGAATVGAGMAGVVLDASRIALIRPELRSMAVGAGQGRLDAAAGAKAGLCRPSGTAAANVAAAASAFLFSITRHFWRRASASPSAVLFRAAIRELDRDGVRSVSGATINAAGDADTDSGTLAPTRGTRTL</sequence>
<feature type="compositionally biased region" description="Gly residues" evidence="1">
    <location>
        <begin position="12"/>
        <end position="32"/>
    </location>
</feature>